<comment type="caution">
    <text evidence="1">The sequence shown here is derived from an EMBL/GenBank/DDBJ whole genome shotgun (WGS) entry which is preliminary data.</text>
</comment>
<accession>A0A842AK84</accession>
<proteinExistence type="predicted"/>
<reference evidence="1 2" key="1">
    <citation type="submission" date="2020-03" db="EMBL/GenBank/DDBJ databases">
        <title>Soil Listeria distribution.</title>
        <authorList>
            <person name="Liao J."/>
            <person name="Wiedmann M."/>
        </authorList>
    </citation>
    <scope>NUCLEOTIDE SEQUENCE [LARGE SCALE GENOMIC DNA]</scope>
    <source>
        <strain evidence="1 2">FSL L7-1299</strain>
    </source>
</reference>
<evidence type="ECO:0000313" key="1">
    <source>
        <dbReference type="EMBL" id="MBC1616388.1"/>
    </source>
</evidence>
<name>A0A842AK84_9LIST</name>
<dbReference type="EMBL" id="JAARSH010000005">
    <property type="protein sequence ID" value="MBC1616388.1"/>
    <property type="molecule type" value="Genomic_DNA"/>
</dbReference>
<protein>
    <submittedName>
        <fullName evidence="1">Uncharacterized protein</fullName>
    </submittedName>
</protein>
<gene>
    <name evidence="1" type="ORF">HB904_09320</name>
</gene>
<evidence type="ECO:0000313" key="2">
    <source>
        <dbReference type="Proteomes" id="UP000574104"/>
    </source>
</evidence>
<sequence length="197" mass="21893">MKKNGIIFAVACVLILGISFGGYAFYNHQQEQKAEEAAAKKLKKREADYKERLSTFPVGVINAMTYAEKVGDSYLDVWQKAVFEDSVTIEGKDYSDFNDALLAQTKLLASEGTIEDAESAKSILALSYSNLKTDIPAKYEEDFKTIKALYNSSMDYINLALSPTGSYQTYSEATSDKKTDALSDYEKAVTEFQPISE</sequence>
<dbReference type="AlphaFoldDB" id="A0A842AK84"/>
<dbReference type="RefSeq" id="WP_185434369.1">
    <property type="nucleotide sequence ID" value="NZ_JAARSH010000005.1"/>
</dbReference>
<organism evidence="1 2">
    <name type="scientific">Listeria booriae</name>
    <dbReference type="NCBI Taxonomy" id="1552123"/>
    <lineage>
        <taxon>Bacteria</taxon>
        <taxon>Bacillati</taxon>
        <taxon>Bacillota</taxon>
        <taxon>Bacilli</taxon>
        <taxon>Bacillales</taxon>
        <taxon>Listeriaceae</taxon>
        <taxon>Listeria</taxon>
    </lineage>
</organism>
<dbReference type="Proteomes" id="UP000574104">
    <property type="component" value="Unassembled WGS sequence"/>
</dbReference>